<feature type="transmembrane region" description="Helical" evidence="1">
    <location>
        <begin position="366"/>
        <end position="386"/>
    </location>
</feature>
<gene>
    <name evidence="2" type="ORF">LG649_15425</name>
</gene>
<evidence type="ECO:0000313" key="3">
    <source>
        <dbReference type="Proteomes" id="UP001139199"/>
    </source>
</evidence>
<evidence type="ECO:0000313" key="2">
    <source>
        <dbReference type="EMBL" id="MCB4800241.1"/>
    </source>
</evidence>
<accession>A0A9X1I318</accession>
<dbReference type="Proteomes" id="UP001139199">
    <property type="component" value="Unassembled WGS sequence"/>
</dbReference>
<proteinExistence type="predicted"/>
<dbReference type="RefSeq" id="WP_226544718.1">
    <property type="nucleotide sequence ID" value="NZ_JAJAPW010000011.1"/>
</dbReference>
<dbReference type="AlphaFoldDB" id="A0A9X1I318"/>
<comment type="caution">
    <text evidence="2">The sequence shown here is derived from an EMBL/GenBank/DDBJ whole genome shotgun (WGS) entry which is preliminary data.</text>
</comment>
<dbReference type="EMBL" id="JAJAPW010000011">
    <property type="protein sequence ID" value="MCB4800241.1"/>
    <property type="molecule type" value="Genomic_DNA"/>
</dbReference>
<evidence type="ECO:0000256" key="1">
    <source>
        <dbReference type="SAM" id="Phobius"/>
    </source>
</evidence>
<keyword evidence="1" id="KW-0812">Transmembrane</keyword>
<reference evidence="2" key="1">
    <citation type="submission" date="2021-10" db="EMBL/GenBank/DDBJ databases">
        <title>Tamlana sargassums sp. nov., and Tamlana laminarinivorans sp. nov., two new bacteria isolated from the brown alga.</title>
        <authorList>
            <person name="Li J."/>
        </authorList>
    </citation>
    <scope>NUCLEOTIDE SEQUENCE</scope>
    <source>
        <strain evidence="2">PT2-4</strain>
    </source>
</reference>
<keyword evidence="1" id="KW-0472">Membrane</keyword>
<keyword evidence="3" id="KW-1185">Reference proteome</keyword>
<feature type="transmembrane region" description="Helical" evidence="1">
    <location>
        <begin position="336"/>
        <end position="354"/>
    </location>
</feature>
<protein>
    <recommendedName>
        <fullName evidence="4">SMODS and SLOG-associating 2TM effector domain-containing protein</fullName>
    </recommendedName>
</protein>
<sequence>MESYISKHQFKATGDNLLKHIIPNKFHVRIDIENLVLRIYRDKNLLEYDEILSKYSVNESSVAISFIKLIILSNYSLKAFKARKRINTLFAWRLIFDSLTFFKKDNPKAGIGSQGFLSIELYRYESEDNRKILRLHIWDESFANEFKENEFRKYKVHSHLFNAQSHILVGSISNNRYEVLATDNTSDNSLYRIDWKSEKDDKGLTKRRSELNVDIENVTIKKTSGETVTIGQDYSVSINEYHSSNSNTPLTATLFLFNSDEGLNNLSKVVGPKNDSNTGFKYEQINIFPSLYKIDREIKKYYNKQKLLGLDWMRKIHTLEHAHRIESRHLNTFSEILSWSIVGIPAIIAALTFYLKQMPNDKEDIIVWVAIMAGISTLLGTVNKVIKPSNLSEKHRLNSGKFEHLRHKLEKSIIFNNDDRLELVLDDIQKDWKELTLYNVKEYNFKRATKMIKNMKVYPENLAFLKE</sequence>
<name>A0A9X1I318_9FLAO</name>
<organism evidence="2 3">
    <name type="scientific">Neotamlana laminarinivorans</name>
    <dbReference type="NCBI Taxonomy" id="2883124"/>
    <lineage>
        <taxon>Bacteria</taxon>
        <taxon>Pseudomonadati</taxon>
        <taxon>Bacteroidota</taxon>
        <taxon>Flavobacteriia</taxon>
        <taxon>Flavobacteriales</taxon>
        <taxon>Flavobacteriaceae</taxon>
        <taxon>Neotamlana</taxon>
    </lineage>
</organism>
<keyword evidence="1" id="KW-1133">Transmembrane helix</keyword>
<evidence type="ECO:0008006" key="4">
    <source>
        <dbReference type="Google" id="ProtNLM"/>
    </source>
</evidence>